<proteinExistence type="predicted"/>
<sequence>MSWLDELVIEVGTYLGETNTTPQVRGHVEQMSQFVKAYTRSNGFDPASGPNVELRAVIVTAAARSLTNPGGLTTTETTGPFTRTVYSWNGFNLMEQAVLNRYRRRTA</sequence>
<dbReference type="EMBL" id="BK016056">
    <property type="protein sequence ID" value="DAF91547.1"/>
    <property type="molecule type" value="Genomic_DNA"/>
</dbReference>
<reference evidence="1" key="1">
    <citation type="journal article" date="2021" name="Proc. Natl. Acad. Sci. U.S.A.">
        <title>A Catalog of Tens of Thousands of Viruses from Human Metagenomes Reveals Hidden Associations with Chronic Diseases.</title>
        <authorList>
            <person name="Tisza M.J."/>
            <person name="Buck C.B."/>
        </authorList>
    </citation>
    <scope>NUCLEOTIDE SEQUENCE</scope>
    <source>
        <strain evidence="1">CtevH2</strain>
    </source>
</reference>
<accession>A0A8S5UAU2</accession>
<protein>
    <submittedName>
        <fullName evidence="1">Uncharacterized protein</fullName>
    </submittedName>
</protein>
<name>A0A8S5UAU2_9CAUD</name>
<organism evidence="1">
    <name type="scientific">Siphoviridae sp. ctevH2</name>
    <dbReference type="NCBI Taxonomy" id="2825593"/>
    <lineage>
        <taxon>Viruses</taxon>
        <taxon>Duplodnaviria</taxon>
        <taxon>Heunggongvirae</taxon>
        <taxon>Uroviricota</taxon>
        <taxon>Caudoviricetes</taxon>
    </lineage>
</organism>
<evidence type="ECO:0000313" key="1">
    <source>
        <dbReference type="EMBL" id="DAF91547.1"/>
    </source>
</evidence>